<dbReference type="PROSITE" id="PS50930">
    <property type="entry name" value="HTH_LYTTR"/>
    <property type="match status" value="1"/>
</dbReference>
<dbReference type="InterPro" id="IPR007492">
    <property type="entry name" value="LytTR_DNA-bd_dom"/>
</dbReference>
<dbReference type="EMBL" id="CP031023">
    <property type="protein sequence ID" value="AZA16999.1"/>
    <property type="molecule type" value="Genomic_DNA"/>
</dbReference>
<keyword evidence="1" id="KW-0963">Cytoplasm</keyword>
<dbReference type="InterPro" id="IPR046947">
    <property type="entry name" value="LytR-like"/>
</dbReference>
<organism evidence="8">
    <name type="scientific">Lactobacillus delbrueckii subsp. lactis</name>
    <dbReference type="NCBI Taxonomy" id="29397"/>
    <lineage>
        <taxon>Bacteria</taxon>
        <taxon>Bacillati</taxon>
        <taxon>Bacillota</taxon>
        <taxon>Bacilli</taxon>
        <taxon>Lactobacillales</taxon>
        <taxon>Lactobacillaceae</taxon>
        <taxon>Lactobacillus</taxon>
    </lineage>
</organism>
<evidence type="ECO:0000256" key="2">
    <source>
        <dbReference type="ARBA" id="ARBA00023012"/>
    </source>
</evidence>
<reference evidence="8" key="1">
    <citation type="submission" date="2018-07" db="EMBL/GenBank/DDBJ databases">
        <authorList>
            <person name="Somerville V."/>
        </authorList>
    </citation>
    <scope>NUCLEOTIDE SEQUENCE</scope>
    <source>
        <strain evidence="8">NWC_2_2</strain>
    </source>
</reference>
<dbReference type="AlphaFoldDB" id="A0A381KYP5"/>
<sequence>MSYPVFICDDDPDQIAQVTDTLKRAEQILSDEEKVRFDLASQNNYQDAKDYLLSHPVDGGIYFLDVELGQEVDADNGFDLAELIKKQDDRAQIIFLTSHADLSIITYRRRLGPVDYIVKGTDPVAQRRRIVETVEVALDQLHKDSVAKQLTFSYRVGRQIKNIRLTDLVYITTTLTPHKLLIVKQAGEAQFLGSLSQCAKENPLLEKISQSCLVNPDNIEAIDLRRHLVSFVNGDVEEYAAGRQKQMKALMQEHDYRLAKLMKQS</sequence>
<keyword evidence="5" id="KW-0597">Phosphoprotein</keyword>
<evidence type="ECO:0000256" key="1">
    <source>
        <dbReference type="ARBA" id="ARBA00022490"/>
    </source>
</evidence>
<dbReference type="GO" id="GO:0000156">
    <property type="term" value="F:phosphorelay response regulator activity"/>
    <property type="evidence" value="ECO:0007669"/>
    <property type="project" value="InterPro"/>
</dbReference>
<feature type="domain" description="HTH LytTR-type" evidence="7">
    <location>
        <begin position="152"/>
        <end position="253"/>
    </location>
</feature>
<dbReference type="InterPro" id="IPR001789">
    <property type="entry name" value="Sig_transdc_resp-reg_receiver"/>
</dbReference>
<proteinExistence type="predicted"/>
<evidence type="ECO:0000259" key="6">
    <source>
        <dbReference type="PROSITE" id="PS50110"/>
    </source>
</evidence>
<evidence type="ECO:0000256" key="3">
    <source>
        <dbReference type="ARBA" id="ARBA00023159"/>
    </source>
</evidence>
<dbReference type="PROSITE" id="PS50110">
    <property type="entry name" value="RESPONSE_REGULATORY"/>
    <property type="match status" value="1"/>
</dbReference>
<evidence type="ECO:0000313" key="8">
    <source>
        <dbReference type="EMBL" id="AZA16999.1"/>
    </source>
</evidence>
<dbReference type="PANTHER" id="PTHR37299">
    <property type="entry name" value="TRANSCRIPTIONAL REGULATOR-RELATED"/>
    <property type="match status" value="1"/>
</dbReference>
<dbReference type="InterPro" id="IPR011006">
    <property type="entry name" value="CheY-like_superfamily"/>
</dbReference>
<evidence type="ECO:0000256" key="5">
    <source>
        <dbReference type="PROSITE-ProRule" id="PRU00169"/>
    </source>
</evidence>
<dbReference type="RefSeq" id="WP_120490689.1">
    <property type="nucleotide sequence ID" value="NZ_CP046131.1"/>
</dbReference>
<dbReference type="SUPFAM" id="SSF52172">
    <property type="entry name" value="CheY-like"/>
    <property type="match status" value="1"/>
</dbReference>
<dbReference type="SMART" id="SM00448">
    <property type="entry name" value="REC"/>
    <property type="match status" value="1"/>
</dbReference>
<dbReference type="Pfam" id="PF04397">
    <property type="entry name" value="LytTR"/>
    <property type="match status" value="1"/>
</dbReference>
<dbReference type="PANTHER" id="PTHR37299:SF3">
    <property type="entry name" value="STAGE 0 SPORULATION PROTEIN A HOMOLOG"/>
    <property type="match status" value="1"/>
</dbReference>
<accession>A0A381KYP5</accession>
<comment type="function">
    <text evidence="4">Required for high-level post-exponential phase expression of a series of secreted proteins.</text>
</comment>
<evidence type="ECO:0000259" key="7">
    <source>
        <dbReference type="PROSITE" id="PS50930"/>
    </source>
</evidence>
<feature type="domain" description="Response regulatory" evidence="6">
    <location>
        <begin position="4"/>
        <end position="134"/>
    </location>
</feature>
<dbReference type="Gene3D" id="3.40.50.2300">
    <property type="match status" value="1"/>
</dbReference>
<dbReference type="SMART" id="SM00850">
    <property type="entry name" value="LytTR"/>
    <property type="match status" value="1"/>
</dbReference>
<name>A0A381KYP5_LACDL</name>
<dbReference type="Pfam" id="PF00072">
    <property type="entry name" value="Response_reg"/>
    <property type="match status" value="1"/>
</dbReference>
<feature type="modified residue" description="4-aspartylphosphate" evidence="5">
    <location>
        <position position="65"/>
    </location>
</feature>
<gene>
    <name evidence="8" type="ORF">DQL93_11495</name>
</gene>
<dbReference type="GO" id="GO:0003677">
    <property type="term" value="F:DNA binding"/>
    <property type="evidence" value="ECO:0007669"/>
    <property type="project" value="UniProtKB-KW"/>
</dbReference>
<keyword evidence="2" id="KW-0902">Two-component regulatory system</keyword>
<evidence type="ECO:0000256" key="4">
    <source>
        <dbReference type="ARBA" id="ARBA00037164"/>
    </source>
</evidence>
<keyword evidence="3" id="KW-0010">Activator</keyword>
<protein>
    <submittedName>
        <fullName evidence="8">DNA-binding response regulator</fullName>
    </submittedName>
</protein>
<dbReference type="Gene3D" id="2.40.50.1020">
    <property type="entry name" value="LytTr DNA-binding domain"/>
    <property type="match status" value="1"/>
</dbReference>
<keyword evidence="8" id="KW-0238">DNA-binding</keyword>